<organism evidence="6 7">
    <name type="scientific">Horticoccus luteus</name>
    <dbReference type="NCBI Taxonomy" id="2862869"/>
    <lineage>
        <taxon>Bacteria</taxon>
        <taxon>Pseudomonadati</taxon>
        <taxon>Verrucomicrobiota</taxon>
        <taxon>Opitutia</taxon>
        <taxon>Opitutales</taxon>
        <taxon>Opitutaceae</taxon>
        <taxon>Horticoccus</taxon>
    </lineage>
</organism>
<dbReference type="InterPro" id="IPR013783">
    <property type="entry name" value="Ig-like_fold"/>
</dbReference>
<evidence type="ECO:0000313" key="7">
    <source>
        <dbReference type="Proteomes" id="UP000825051"/>
    </source>
</evidence>
<dbReference type="CDD" id="cd11326">
    <property type="entry name" value="AmyAc_Glg_debranch"/>
    <property type="match status" value="1"/>
</dbReference>
<dbReference type="InterPro" id="IPR014756">
    <property type="entry name" value="Ig_E-set"/>
</dbReference>
<dbReference type="KEGG" id="ole:K0B96_00020"/>
<dbReference type="AlphaFoldDB" id="A0A8F9TU10"/>
<evidence type="ECO:0000256" key="1">
    <source>
        <dbReference type="ARBA" id="ARBA00008061"/>
    </source>
</evidence>
<dbReference type="GO" id="GO:0005980">
    <property type="term" value="P:glycogen catabolic process"/>
    <property type="evidence" value="ECO:0007669"/>
    <property type="project" value="InterPro"/>
</dbReference>
<evidence type="ECO:0000256" key="4">
    <source>
        <dbReference type="SAM" id="MobiDB-lite"/>
    </source>
</evidence>
<comment type="similarity">
    <text evidence="1">Belongs to the glycosyl hydrolase 13 family.</text>
</comment>
<feature type="region of interest" description="Disordered" evidence="4">
    <location>
        <begin position="708"/>
        <end position="748"/>
    </location>
</feature>
<protein>
    <submittedName>
        <fullName evidence="6">Glycogen debranching protein GlgX</fullName>
    </submittedName>
</protein>
<dbReference type="RefSeq" id="WP_220162351.1">
    <property type="nucleotide sequence ID" value="NZ_CP080507.1"/>
</dbReference>
<name>A0A8F9TU10_9BACT</name>
<dbReference type="Gene3D" id="2.60.40.10">
    <property type="entry name" value="Immunoglobulins"/>
    <property type="match status" value="1"/>
</dbReference>
<dbReference type="InterPro" id="IPR017853">
    <property type="entry name" value="GH"/>
</dbReference>
<dbReference type="InterPro" id="IPR044505">
    <property type="entry name" value="GlgX_Isoamylase_N_E_set"/>
</dbReference>
<gene>
    <name evidence="6" type="primary">glgX</name>
    <name evidence="6" type="ORF">K0B96_00020</name>
</gene>
<evidence type="ECO:0000256" key="2">
    <source>
        <dbReference type="ARBA" id="ARBA00022801"/>
    </source>
</evidence>
<evidence type="ECO:0000256" key="3">
    <source>
        <dbReference type="ARBA" id="ARBA00023295"/>
    </source>
</evidence>
<feature type="domain" description="Glycosyl hydrolase family 13 catalytic" evidence="5">
    <location>
        <begin position="167"/>
        <end position="577"/>
    </location>
</feature>
<dbReference type="EMBL" id="CP080507">
    <property type="protein sequence ID" value="QYM79035.1"/>
    <property type="molecule type" value="Genomic_DNA"/>
</dbReference>
<dbReference type="InterPro" id="IPR006047">
    <property type="entry name" value="GH13_cat_dom"/>
</dbReference>
<accession>A0A8F9TU10</accession>
<feature type="compositionally biased region" description="Basic and acidic residues" evidence="4">
    <location>
        <begin position="711"/>
        <end position="721"/>
    </location>
</feature>
<sequence length="748" mass="84620">MNVSKIWHGEPYPLGATWTGAGVNFALFSENATRVELCLFDADDPSRETARIDLKERDDQVWHAFLPEIRVGQLYGYRVHGPYEPQNGHRFNPAKLLLDPYAKAITGEVKWDDALFGYTIGHDEADLSRDDRDSAPFMPKCVVVDPAFTWDNDKQPRRPLHETVIYEAHVKGFSKLWEQVPEAVRGSYAGIGSPQAIEYFQKLGVTAVELLPVHQHVDSKHLLDQGLTDFWGYNTIGFFAPESSYSSSGDRGGQLQEFKTMVKSLHAAGIEVILDVVYNHSAEGNQLGPTLSLRGIDNATYYRLTPDNPRYYMDYTGTGNTLNVPAPRVLQLLMDSLRYWVLEMHVDGFRFDLASALARELQEVSKLSAFFDVIHQDPVISRVKLIAEPWDVGEGGYQVGNFPSLWAEWNGRYRDTVRGYWKGDAGVMRDFAYRLCGSSDLYQSNGKKPTASINFITSHDGFTLRDLVSFSDKHNEANGEENRDGDNNNHSWNWGFEGLDAPPDVLTVRRRLRRSMLATLIFSQGVPMLRGGDEKGATQHGNNNAYCHDSPLTWLAWEHDEETEQFLEFVRRLIHFRREHVIFRQPKFFQGRDLRGAGVKDITWINATGKEMTDEAWGAEFAKVIGVLLGGDSLALTDYYGQPIRDDTFLLFFNAHHEEVEVRVPGRRGVSWKLIINTNEETGFIENGPELERGTRFRVPDRSLCVFRKTTGSDDAARENPESESGEAETPVQVDSPPATPDQPRSKE</sequence>
<dbReference type="Gene3D" id="3.20.20.80">
    <property type="entry name" value="Glycosidases"/>
    <property type="match status" value="1"/>
</dbReference>
<dbReference type="NCBIfam" id="TIGR02100">
    <property type="entry name" value="glgX_debranch"/>
    <property type="match status" value="1"/>
</dbReference>
<dbReference type="InterPro" id="IPR013780">
    <property type="entry name" value="Glyco_hydro_b"/>
</dbReference>
<dbReference type="SMART" id="SM00642">
    <property type="entry name" value="Aamy"/>
    <property type="match status" value="1"/>
</dbReference>
<dbReference type="Pfam" id="PF00128">
    <property type="entry name" value="Alpha-amylase"/>
    <property type="match status" value="1"/>
</dbReference>
<dbReference type="Proteomes" id="UP000825051">
    <property type="component" value="Chromosome"/>
</dbReference>
<dbReference type="InterPro" id="IPR004193">
    <property type="entry name" value="Glyco_hydro_13_N"/>
</dbReference>
<evidence type="ECO:0000313" key="6">
    <source>
        <dbReference type="EMBL" id="QYM79035.1"/>
    </source>
</evidence>
<reference evidence="6" key="1">
    <citation type="submission" date="2021-08" db="EMBL/GenBank/DDBJ databases">
        <title>Genome of a novel bacterium of the phylum Verrucomicrobia, Oleiharenicola sp. KSB-15.</title>
        <authorList>
            <person name="Chung J.-H."/>
            <person name="Ahn J.-H."/>
            <person name="Yoon Y."/>
            <person name="Kim D.-Y."/>
            <person name="An S.-H."/>
            <person name="Park I."/>
            <person name="Yeon J."/>
        </authorList>
    </citation>
    <scope>NUCLEOTIDE SEQUENCE</scope>
    <source>
        <strain evidence="6">KSB-15</strain>
    </source>
</reference>
<keyword evidence="2" id="KW-0378">Hydrolase</keyword>
<proteinExistence type="inferred from homology"/>
<dbReference type="CDD" id="cd02856">
    <property type="entry name" value="E_set_GDE_Isoamylase_N"/>
    <property type="match status" value="1"/>
</dbReference>
<dbReference type="SUPFAM" id="SSF81296">
    <property type="entry name" value="E set domains"/>
    <property type="match status" value="1"/>
</dbReference>
<dbReference type="SUPFAM" id="SSF51011">
    <property type="entry name" value="Glycosyl hydrolase domain"/>
    <property type="match status" value="1"/>
</dbReference>
<dbReference type="GO" id="GO:0004135">
    <property type="term" value="F:amylo-alpha-1,6-glucosidase activity"/>
    <property type="evidence" value="ECO:0007669"/>
    <property type="project" value="InterPro"/>
</dbReference>
<dbReference type="Pfam" id="PF02922">
    <property type="entry name" value="CBM_48"/>
    <property type="match status" value="1"/>
</dbReference>
<evidence type="ECO:0000259" key="5">
    <source>
        <dbReference type="SMART" id="SM00642"/>
    </source>
</evidence>
<dbReference type="PANTHER" id="PTHR43002">
    <property type="entry name" value="GLYCOGEN DEBRANCHING ENZYME"/>
    <property type="match status" value="1"/>
</dbReference>
<dbReference type="Gene3D" id="2.60.40.1180">
    <property type="entry name" value="Golgi alpha-mannosidase II"/>
    <property type="match status" value="1"/>
</dbReference>
<keyword evidence="3" id="KW-0326">Glycosidase</keyword>
<dbReference type="InterPro" id="IPR011837">
    <property type="entry name" value="Glycogen_debranch_GlgX"/>
</dbReference>
<keyword evidence="7" id="KW-1185">Reference proteome</keyword>
<dbReference type="SUPFAM" id="SSF51445">
    <property type="entry name" value="(Trans)glycosidases"/>
    <property type="match status" value="1"/>
</dbReference>